<dbReference type="EMBL" id="CP002915">
    <property type="protein sequence ID" value="AEK31011.1"/>
    <property type="molecule type" value="Genomic_DNA"/>
</dbReference>
<protein>
    <submittedName>
        <fullName evidence="1">Uncharacterized protein</fullName>
    </submittedName>
</protein>
<evidence type="ECO:0000313" key="2">
    <source>
        <dbReference type="Proteomes" id="UP000008394"/>
    </source>
</evidence>
<name>A0A806FV67_BIFAN</name>
<dbReference type="KEGG" id="bnm:BALAC2494_01192"/>
<dbReference type="Proteomes" id="UP000008394">
    <property type="component" value="Chromosome"/>
</dbReference>
<dbReference type="PROSITE" id="PS51257">
    <property type="entry name" value="PROKAR_LIPOPROTEIN"/>
    <property type="match status" value="1"/>
</dbReference>
<accession>A0A806FV67</accession>
<organism evidence="1 2">
    <name type="scientific">Bifidobacterium animalis subsp. lactis CNCM I-2494</name>
    <dbReference type="NCBI Taxonomy" id="1042403"/>
    <lineage>
        <taxon>Bacteria</taxon>
        <taxon>Bacillati</taxon>
        <taxon>Actinomycetota</taxon>
        <taxon>Actinomycetes</taxon>
        <taxon>Bifidobacteriales</taxon>
        <taxon>Bifidobacteriaceae</taxon>
        <taxon>Bifidobacterium</taxon>
    </lineage>
</organism>
<dbReference type="AlphaFoldDB" id="A0A806FV67"/>
<evidence type="ECO:0000313" key="1">
    <source>
        <dbReference type="EMBL" id="AEK31011.1"/>
    </source>
</evidence>
<gene>
    <name evidence="1" type="ORF">BALAC2494_01192</name>
</gene>
<reference evidence="1 2" key="1">
    <citation type="journal article" date="2011" name="J. Bacteriol.">
        <title>Genome Sequence of the Probiotic Strain Bifidobacterium animalis subsp. lactis CNCM I-2494.</title>
        <authorList>
            <person name="Chervaux C."/>
            <person name="Grimaldi C."/>
            <person name="Bolotin A."/>
            <person name="Quinquis B."/>
            <person name="Legrain-Raspaud S."/>
            <person name="van Hylckama Vlieg J.E."/>
            <person name="Denariaz G."/>
            <person name="Smokvina T."/>
        </authorList>
    </citation>
    <scope>NUCLEOTIDE SEQUENCE [LARGE SCALE GENOMIC DNA]</scope>
    <source>
        <strain evidence="1 2">CNCM I-2494</strain>
    </source>
</reference>
<sequence>MRSLRLQSQIGTLAACRIAQFAIAISDWLLCRFLNAWVRPELQTKRSGKRRKWHLSSVVCHGRYRRRQTTTPSTGASIVCSLNKQGAGSSPPIPAQRKRCHAVF</sequence>
<proteinExistence type="predicted"/>